<evidence type="ECO:0000256" key="1">
    <source>
        <dbReference type="SAM" id="MobiDB-lite"/>
    </source>
</evidence>
<keyword evidence="2" id="KW-0472">Membrane</keyword>
<feature type="region of interest" description="Disordered" evidence="1">
    <location>
        <begin position="739"/>
        <end position="763"/>
    </location>
</feature>
<proteinExistence type="predicted"/>
<keyword evidence="2" id="KW-1133">Transmembrane helix</keyword>
<evidence type="ECO:0000256" key="2">
    <source>
        <dbReference type="SAM" id="Phobius"/>
    </source>
</evidence>
<dbReference type="RefSeq" id="WP_227568577.1">
    <property type="nucleotide sequence ID" value="NZ_CP101988.1"/>
</dbReference>
<dbReference type="EMBL" id="CP101988">
    <property type="protein sequence ID" value="UUI75345.1"/>
    <property type="molecule type" value="Genomic_DNA"/>
</dbReference>
<accession>A0ABY5L057</accession>
<dbReference type="InterPro" id="IPR046112">
    <property type="entry name" value="DUF6049"/>
</dbReference>
<evidence type="ECO:0000313" key="4">
    <source>
        <dbReference type="Proteomes" id="UP001316189"/>
    </source>
</evidence>
<protein>
    <submittedName>
        <fullName evidence="3">DUF6049 family protein</fullName>
    </submittedName>
</protein>
<reference evidence="3 4" key="1">
    <citation type="submission" date="2022-07" db="EMBL/GenBank/DDBJ databases">
        <title>Novel species in genus cellulomonas.</title>
        <authorList>
            <person name="Ye L."/>
        </authorList>
    </citation>
    <scope>NUCLEOTIDE SEQUENCE [LARGE SCALE GENOMIC DNA]</scope>
    <source>
        <strain evidence="4">zg-Y338</strain>
    </source>
</reference>
<organism evidence="3 4">
    <name type="scientific">Cellulomonas chengniuliangii</name>
    <dbReference type="NCBI Taxonomy" id="2968084"/>
    <lineage>
        <taxon>Bacteria</taxon>
        <taxon>Bacillati</taxon>
        <taxon>Actinomycetota</taxon>
        <taxon>Actinomycetes</taxon>
        <taxon>Micrococcales</taxon>
        <taxon>Cellulomonadaceae</taxon>
        <taxon>Cellulomonas</taxon>
    </lineage>
</organism>
<gene>
    <name evidence="3" type="ORF">NP064_16540</name>
</gene>
<sequence>MTSRQHAHQALLAALAVLVALLGVLAPVLPDGGTAHAAPAEGDLTVDVAVTAVQPQVLALDQDLTVTAVVHNASAEPIESPRATLRISRYRLASSERLSAWTESGPRDDAGSPVTTIELEGPLAPGASAQVVLTVPSSSIGLLRSASAWGPRGLSVELSDGSRRVGLERTFLLWAPSDDPADLRQVAVNVLVPVVGEGLASEDLDALEAAAAADDDAAAESADADAAEGAHETAAPDGDPAGSKGDAADAVAGRSSTRSIDTLTATGGRLDTLLQATAGQPAVTWAIDPALLDQAATGGDASRAWLQRLTTEAARTDVVALPWSDPDIAAIAHGHESQLLDVALGISSPASTQVLGPSPDTLLWLADTTPDQETAALAARSRAGALVVGSDVRGPDGDALVSDPTTRVDVTTGHGTARLLVPSATLDTLLATPNDLQPGATPATVAQRALAETAVAARASTGDSESLLVTAPRDWQPDIALAQAQLKALASAPWVQVATATELASGRGEVATLPDAVSTSTELSPAHVNALGGARADVSGFAQVVPEPALLLDGLDRRLLAPLAVDWRSDVAGRKSLVDTVLAEALQRRSGLTVLLSEQVTVAASSSQIRLVVRNTLEQPATVRVEMLSRQSCLAATGSPVTTVGAASEEVVIVDVRATSACDVLVDVVLRAEDGTLVSTPVAFSARVTPSIEDVGLSIVGALLAVGLVAGIVRTVRRGQTAHRGARLAAQAEADAAAAAAAAAEPAPVDPAPHTQEDAGEHR</sequence>
<feature type="compositionally biased region" description="Acidic residues" evidence="1">
    <location>
        <begin position="213"/>
        <end position="226"/>
    </location>
</feature>
<feature type="transmembrane region" description="Helical" evidence="2">
    <location>
        <begin position="695"/>
        <end position="716"/>
    </location>
</feature>
<dbReference type="Pfam" id="PF19516">
    <property type="entry name" value="DUF6049"/>
    <property type="match status" value="1"/>
</dbReference>
<evidence type="ECO:0000313" key="3">
    <source>
        <dbReference type="EMBL" id="UUI75345.1"/>
    </source>
</evidence>
<feature type="region of interest" description="Disordered" evidence="1">
    <location>
        <begin position="211"/>
        <end position="256"/>
    </location>
</feature>
<keyword evidence="2" id="KW-0812">Transmembrane</keyword>
<keyword evidence="4" id="KW-1185">Reference proteome</keyword>
<name>A0ABY5L057_9CELL</name>
<dbReference type="Proteomes" id="UP001316189">
    <property type="component" value="Chromosome"/>
</dbReference>